<feature type="region of interest" description="Disordered" evidence="2">
    <location>
        <begin position="83"/>
        <end position="151"/>
    </location>
</feature>
<evidence type="ECO:0000313" key="5">
    <source>
        <dbReference type="EMBL" id="CAL4779382.1"/>
    </source>
</evidence>
<sequence length="421" mass="48165">MEGRSAPPPLRLASAAALSIVDPIRMVKPHQLVEDFEQNYGSFLEGLLAEHGAPQATPMCGTTLKSFTQLAWPRPHLEVDFESNYRPSSRRGRPERDAGGSPSGALSARPRISVSQAENYSPHENGRAPHRFTTITLQTPRTGRGKDAGRETTMEALEAAKDDDEARRREASEALRTLVLGPTLEHSPEKEKEWIAQHRRGTDEEVETFCQCWCQMDLDSDGMVDLEDFSAFFSKRKVDRLLGMRCVRYLSQRALSGGKISVGKDELLHLMWPYASLEDTDHMCTVFDHCRLRVIQVPEPRGLPRKRKAELLKCFHDMDRKKLGTVPFMDLVPAGIAEENMVKVLWEKYDKRSTGNFDEKCFLEMMAPLGYRAHDSMPLVVCKDGKRVRLVHWSKDHWHFEGWLTDFHFEQLKEHYGWDDE</sequence>
<evidence type="ECO:0000259" key="3">
    <source>
        <dbReference type="PROSITE" id="PS50222"/>
    </source>
</evidence>
<dbReference type="Proteomes" id="UP001152797">
    <property type="component" value="Unassembled WGS sequence"/>
</dbReference>
<evidence type="ECO:0000256" key="1">
    <source>
        <dbReference type="ARBA" id="ARBA00022837"/>
    </source>
</evidence>
<dbReference type="GO" id="GO:0005509">
    <property type="term" value="F:calcium ion binding"/>
    <property type="evidence" value="ECO:0007669"/>
    <property type="project" value="InterPro"/>
</dbReference>
<reference evidence="4" key="1">
    <citation type="submission" date="2022-10" db="EMBL/GenBank/DDBJ databases">
        <authorList>
            <person name="Chen Y."/>
            <person name="Dougan E. K."/>
            <person name="Chan C."/>
            <person name="Rhodes N."/>
            <person name="Thang M."/>
        </authorList>
    </citation>
    <scope>NUCLEOTIDE SEQUENCE</scope>
</reference>
<dbReference type="EMBL" id="CAMXCT010001668">
    <property type="protein sequence ID" value="CAI3992070.1"/>
    <property type="molecule type" value="Genomic_DNA"/>
</dbReference>
<keyword evidence="6" id="KW-1185">Reference proteome</keyword>
<dbReference type="InterPro" id="IPR011992">
    <property type="entry name" value="EF-hand-dom_pair"/>
</dbReference>
<name>A0A9P1CI86_9DINO</name>
<accession>A0A9P1CI86</accession>
<evidence type="ECO:0000313" key="6">
    <source>
        <dbReference type="Proteomes" id="UP001152797"/>
    </source>
</evidence>
<feature type="domain" description="EF-hand" evidence="3">
    <location>
        <begin position="204"/>
        <end position="239"/>
    </location>
</feature>
<reference evidence="5 6" key="2">
    <citation type="submission" date="2024-05" db="EMBL/GenBank/DDBJ databases">
        <authorList>
            <person name="Chen Y."/>
            <person name="Shah S."/>
            <person name="Dougan E. K."/>
            <person name="Thang M."/>
            <person name="Chan C."/>
        </authorList>
    </citation>
    <scope>NUCLEOTIDE SEQUENCE [LARGE SCALE GENOMIC DNA]</scope>
</reference>
<protein>
    <submittedName>
        <fullName evidence="5">EF-hand domain-containing protein</fullName>
    </submittedName>
</protein>
<dbReference type="InterPro" id="IPR018247">
    <property type="entry name" value="EF_Hand_1_Ca_BS"/>
</dbReference>
<dbReference type="AlphaFoldDB" id="A0A9P1CI86"/>
<gene>
    <name evidence="4" type="ORF">C1SCF055_LOCUS18925</name>
</gene>
<dbReference type="OrthoDB" id="423683at2759"/>
<dbReference type="InterPro" id="IPR002048">
    <property type="entry name" value="EF_hand_dom"/>
</dbReference>
<keyword evidence="1" id="KW-0106">Calcium</keyword>
<dbReference type="EMBL" id="CAMXCT020001668">
    <property type="protein sequence ID" value="CAL1145445.1"/>
    <property type="molecule type" value="Genomic_DNA"/>
</dbReference>
<evidence type="ECO:0000256" key="2">
    <source>
        <dbReference type="SAM" id="MobiDB-lite"/>
    </source>
</evidence>
<dbReference type="PROSITE" id="PS00018">
    <property type="entry name" value="EF_HAND_1"/>
    <property type="match status" value="1"/>
</dbReference>
<proteinExistence type="predicted"/>
<dbReference type="Gene3D" id="1.10.238.10">
    <property type="entry name" value="EF-hand"/>
    <property type="match status" value="1"/>
</dbReference>
<organism evidence="4">
    <name type="scientific">Cladocopium goreaui</name>
    <dbReference type="NCBI Taxonomy" id="2562237"/>
    <lineage>
        <taxon>Eukaryota</taxon>
        <taxon>Sar</taxon>
        <taxon>Alveolata</taxon>
        <taxon>Dinophyceae</taxon>
        <taxon>Suessiales</taxon>
        <taxon>Symbiodiniaceae</taxon>
        <taxon>Cladocopium</taxon>
    </lineage>
</organism>
<evidence type="ECO:0000313" key="4">
    <source>
        <dbReference type="EMBL" id="CAI3992070.1"/>
    </source>
</evidence>
<dbReference type="PROSITE" id="PS50222">
    <property type="entry name" value="EF_HAND_2"/>
    <property type="match status" value="1"/>
</dbReference>
<dbReference type="SUPFAM" id="SSF47473">
    <property type="entry name" value="EF-hand"/>
    <property type="match status" value="1"/>
</dbReference>
<comment type="caution">
    <text evidence="4">The sequence shown here is derived from an EMBL/GenBank/DDBJ whole genome shotgun (WGS) entry which is preliminary data.</text>
</comment>
<dbReference type="EMBL" id="CAMXCT030001668">
    <property type="protein sequence ID" value="CAL4779382.1"/>
    <property type="molecule type" value="Genomic_DNA"/>
</dbReference>